<keyword evidence="6" id="KW-1185">Reference proteome</keyword>
<dbReference type="Pfam" id="PF21369">
    <property type="entry name" value="STL11_N"/>
    <property type="match status" value="1"/>
</dbReference>
<evidence type="ECO:0000259" key="4">
    <source>
        <dbReference type="Pfam" id="PF21369"/>
    </source>
</evidence>
<feature type="domain" description="STL11/RBM22-like N-terminal" evidence="4">
    <location>
        <begin position="8"/>
        <end position="114"/>
    </location>
</feature>
<proteinExistence type="predicted"/>
<gene>
    <name evidence="5" type="primary">SLT11</name>
    <name evidence="5" type="ORF">FIM1_2571</name>
</gene>
<protein>
    <recommendedName>
        <fullName evidence="1">Pre-mRNA-splicing factor SLT11</fullName>
    </recommendedName>
</protein>
<name>A0ABX6EUB0_KLUMA</name>
<dbReference type="InterPro" id="IPR048995">
    <property type="entry name" value="STL11/RBM22-like_N"/>
</dbReference>
<evidence type="ECO:0000256" key="2">
    <source>
        <dbReference type="ARBA" id="ARBA00022884"/>
    </source>
</evidence>
<keyword evidence="2" id="KW-0694">RNA-binding</keyword>
<accession>A0ABX6EUB0</accession>
<evidence type="ECO:0000256" key="3">
    <source>
        <dbReference type="ARBA" id="ARBA00025609"/>
    </source>
</evidence>
<evidence type="ECO:0000313" key="6">
    <source>
        <dbReference type="Proteomes" id="UP000422736"/>
    </source>
</evidence>
<dbReference type="EMBL" id="CP015057">
    <property type="protein sequence ID" value="QGN15873.1"/>
    <property type="molecule type" value="Genomic_DNA"/>
</dbReference>
<comment type="function">
    <text evidence="3">Involved in pre-mRNA splicing. Facilitates the cooperative formation of U2/U6 helix II in association with stem II in the spliceosome. Binds to RNA.</text>
</comment>
<evidence type="ECO:0000256" key="1">
    <source>
        <dbReference type="ARBA" id="ARBA00019060"/>
    </source>
</evidence>
<organism evidence="5 6">
    <name type="scientific">Kluyveromyces marxianus</name>
    <name type="common">Yeast</name>
    <name type="synonym">Candida kefyr</name>
    <dbReference type="NCBI Taxonomy" id="4911"/>
    <lineage>
        <taxon>Eukaryota</taxon>
        <taxon>Fungi</taxon>
        <taxon>Dikarya</taxon>
        <taxon>Ascomycota</taxon>
        <taxon>Saccharomycotina</taxon>
        <taxon>Saccharomycetes</taxon>
        <taxon>Saccharomycetales</taxon>
        <taxon>Saccharomycetaceae</taxon>
        <taxon>Kluyveromyces</taxon>
    </lineage>
</organism>
<reference evidence="5 6" key="1">
    <citation type="submission" date="2016-03" db="EMBL/GenBank/DDBJ databases">
        <title>How can Kluyveromyces marxianus grow so fast - potential evolutionary course in Saccharomyces Complex revealed by comparative genomics.</title>
        <authorList>
            <person name="Mo W."/>
            <person name="Lu W."/>
            <person name="Yang X."/>
            <person name="Qi J."/>
            <person name="Lv H."/>
        </authorList>
    </citation>
    <scope>NUCLEOTIDE SEQUENCE [LARGE SCALE GENOMIC DNA]</scope>
    <source>
        <strain evidence="5 6">FIM1</strain>
    </source>
</reference>
<dbReference type="Proteomes" id="UP000422736">
    <property type="component" value="Chromosome 4"/>
</dbReference>
<evidence type="ECO:0000313" key="5">
    <source>
        <dbReference type="EMBL" id="QGN15873.1"/>
    </source>
</evidence>
<sequence>MDQDTEVKICDRCLPAESGTPTLVKYPNGKECKLCTFPFDSYSYKLKHNSFQTICCARCANKNSICQVCLNDFEYGIPMHLRNSMKQIMNQEADTIIPKNDMMKRFVGLSSKKVAPLDLDKLRKEADTIRKWKVRELPFHSNINTSKDILFLYNVDQKQTESQIASFLITASNNNLERENIVLKLNKSLKVGTVTFKHDAELWTQKLVSLLPKFKVGESLEKSYLDLPSGRVFITSYLLHNDENEPVDITRINVEQAYSSLVQKIILKDAASISGEIKDKTRKLKKGAKKTLRVRQKLDL</sequence>